<keyword evidence="4" id="KW-1185">Reference proteome</keyword>
<evidence type="ECO:0000313" key="3">
    <source>
        <dbReference type="EMBL" id="WYJ90923.1"/>
    </source>
</evidence>
<dbReference type="Proteomes" id="UP000195141">
    <property type="component" value="Chromosome"/>
</dbReference>
<dbReference type="EMBL" id="NGMM01000002">
    <property type="protein sequence ID" value="OTP17314.1"/>
    <property type="molecule type" value="Genomic_DNA"/>
</dbReference>
<dbReference type="EMBL" id="CP147247">
    <property type="protein sequence ID" value="WYJ90923.1"/>
    <property type="molecule type" value="Genomic_DNA"/>
</dbReference>
<organism evidence="2">
    <name type="scientific">Candidatus Enterococcus clewellii</name>
    <dbReference type="NCBI Taxonomy" id="1834193"/>
    <lineage>
        <taxon>Bacteria</taxon>
        <taxon>Bacillati</taxon>
        <taxon>Bacillota</taxon>
        <taxon>Bacilli</taxon>
        <taxon>Lactobacillales</taxon>
        <taxon>Enterococcaceae</taxon>
        <taxon>Enterococcus</taxon>
    </lineage>
</organism>
<gene>
    <name evidence="2" type="ORF">A5888_001452</name>
    <name evidence="3" type="ORF">A5888_002691</name>
</gene>
<evidence type="ECO:0008006" key="5">
    <source>
        <dbReference type="Google" id="ProtNLM"/>
    </source>
</evidence>
<dbReference type="Gene3D" id="2.60.40.1630">
    <property type="entry name" value="bacillus anthracis domain"/>
    <property type="match status" value="1"/>
</dbReference>
<protein>
    <recommendedName>
        <fullName evidence="5">DUF4179 domain-containing protein</fullName>
    </recommendedName>
</protein>
<reference evidence="2" key="1">
    <citation type="submission" date="2017-05" db="EMBL/GenBank/DDBJ databases">
        <title>The Genome Sequence of Enterococcus sp. 9E7_DIV0242.</title>
        <authorList>
            <consortium name="The Broad Institute Genomics Platform"/>
            <consortium name="The Broad Institute Genomic Center for Infectious Diseases"/>
            <person name="Earl A."/>
            <person name="Manson A."/>
            <person name="Schwartman J."/>
            <person name="Gilmore M."/>
            <person name="Abouelleil A."/>
            <person name="Cao P."/>
            <person name="Chapman S."/>
            <person name="Cusick C."/>
            <person name="Shea T."/>
            <person name="Young S."/>
            <person name="Neafsey D."/>
            <person name="Nusbaum C."/>
            <person name="Birren B."/>
        </authorList>
    </citation>
    <scope>NUCLEOTIDE SEQUENCE [LARGE SCALE GENOMIC DNA]</scope>
    <source>
        <strain evidence="2">9E7_DIV0242</strain>
    </source>
</reference>
<name>A0A242K815_9ENTE</name>
<keyword evidence="1" id="KW-0472">Membrane</keyword>
<keyword evidence="1" id="KW-1133">Transmembrane helix</keyword>
<evidence type="ECO:0000256" key="1">
    <source>
        <dbReference type="SAM" id="Phobius"/>
    </source>
</evidence>
<sequence length="357" mass="40354">MTNKNIDFIKSETEIPEDVLQDLEKNRQKILNHEIEQRRTKTSYRKAILLTIFAAAVIMLFLINPQVNSAIKRVLGISEDPGVAAIEENSIENTLNLVSESNGLEITMTKFVTTKRKMAFDYQFKMDEKLKSLLEKNNKTADPWAKTFEFMDIELYVEGSDENIYGGVFGGSTSRIEGDMFYGSYIADFINDTIPENAKLTLRITRLAWQDKEEVATKMSDAMADPAKTFTVENAVEYVGDWAFNIDYKPLTQTATPEITNVNNLSDIQVKSDALQTVVKFKASITEDSRSAVTIYKDGTKIDGVMEMGSQYPDEVNVTFSLSALDKTDSIYKVQLNEIDSFGEPIQEIGYFELKNE</sequence>
<evidence type="ECO:0000313" key="4">
    <source>
        <dbReference type="Proteomes" id="UP000195141"/>
    </source>
</evidence>
<accession>A0A242K815</accession>
<keyword evidence="1" id="KW-0812">Transmembrane</keyword>
<dbReference type="RefSeq" id="WP_249274449.1">
    <property type="nucleotide sequence ID" value="NZ_CP147247.1"/>
</dbReference>
<proteinExistence type="predicted"/>
<dbReference type="AlphaFoldDB" id="A0A242K815"/>
<reference evidence="3" key="2">
    <citation type="submission" date="2017-05" db="EMBL/GenBank/DDBJ databases">
        <authorList>
            <consortium name="The Broad Institute Genomics Platform"/>
            <consortium name="The Broad Institute Genomic Center for Infectious Diseases"/>
            <person name="Earl A."/>
            <person name="Manson A."/>
            <person name="Schwartman J."/>
            <person name="Gilmore M."/>
            <person name="Abouelleil A."/>
            <person name="Cao P."/>
            <person name="Chapman S."/>
            <person name="Cusick C."/>
            <person name="Shea T."/>
            <person name="Young S."/>
            <person name="Neafsey D."/>
            <person name="Nusbaum C."/>
            <person name="Birren B."/>
        </authorList>
    </citation>
    <scope>NUCLEOTIDE SEQUENCE</scope>
    <source>
        <strain evidence="3">9E7_DIV0242</strain>
    </source>
</reference>
<reference evidence="3" key="3">
    <citation type="submission" date="2024-03" db="EMBL/GenBank/DDBJ databases">
        <title>The Genome Sequence of Enterococcus sp. DIV0242b.</title>
        <authorList>
            <consortium name="The Broad Institute Genomics Platform"/>
            <consortium name="The Broad Institute Microbial Omics Core"/>
            <consortium name="The Broad Institute Genomic Center for Infectious Diseases"/>
            <person name="Earl A."/>
            <person name="Manson A."/>
            <person name="Gilmore M."/>
            <person name="Schwartman J."/>
            <person name="Shea T."/>
            <person name="Abouelleil A."/>
            <person name="Cao P."/>
            <person name="Chapman S."/>
            <person name="Cusick C."/>
            <person name="Young S."/>
            <person name="Neafsey D."/>
            <person name="Nusbaum C."/>
            <person name="Birren B."/>
        </authorList>
    </citation>
    <scope>NUCLEOTIDE SEQUENCE</scope>
    <source>
        <strain evidence="3">9E7_DIV0242</strain>
    </source>
</reference>
<evidence type="ECO:0000313" key="2">
    <source>
        <dbReference type="EMBL" id="OTP17314.1"/>
    </source>
</evidence>
<feature type="transmembrane region" description="Helical" evidence="1">
    <location>
        <begin position="47"/>
        <end position="63"/>
    </location>
</feature>